<keyword evidence="1" id="KW-0472">Membrane</keyword>
<evidence type="ECO:0000313" key="3">
    <source>
        <dbReference type="Proteomes" id="UP001156641"/>
    </source>
</evidence>
<evidence type="ECO:0000256" key="1">
    <source>
        <dbReference type="SAM" id="Phobius"/>
    </source>
</evidence>
<organism evidence="2 3">
    <name type="scientific">Acidocella aquatica</name>
    <dbReference type="NCBI Taxonomy" id="1922313"/>
    <lineage>
        <taxon>Bacteria</taxon>
        <taxon>Pseudomonadati</taxon>
        <taxon>Pseudomonadota</taxon>
        <taxon>Alphaproteobacteria</taxon>
        <taxon>Acetobacterales</taxon>
        <taxon>Acidocellaceae</taxon>
        <taxon>Acidocella</taxon>
    </lineage>
</organism>
<proteinExistence type="predicted"/>
<evidence type="ECO:0000313" key="2">
    <source>
        <dbReference type="EMBL" id="GLR68051.1"/>
    </source>
</evidence>
<protein>
    <submittedName>
        <fullName evidence="2">Uncharacterized protein</fullName>
    </submittedName>
</protein>
<name>A0ABQ6A839_9PROT</name>
<reference evidence="3" key="1">
    <citation type="journal article" date="2019" name="Int. J. Syst. Evol. Microbiol.">
        <title>The Global Catalogue of Microorganisms (GCM) 10K type strain sequencing project: providing services to taxonomists for standard genome sequencing and annotation.</title>
        <authorList>
            <consortium name="The Broad Institute Genomics Platform"/>
            <consortium name="The Broad Institute Genome Sequencing Center for Infectious Disease"/>
            <person name="Wu L."/>
            <person name="Ma J."/>
        </authorList>
    </citation>
    <scope>NUCLEOTIDE SEQUENCE [LARGE SCALE GENOMIC DNA]</scope>
    <source>
        <strain evidence="3">NBRC 112502</strain>
    </source>
</reference>
<dbReference type="RefSeq" id="WP_284258884.1">
    <property type="nucleotide sequence ID" value="NZ_BSOS01000073.1"/>
</dbReference>
<dbReference type="Proteomes" id="UP001156641">
    <property type="component" value="Unassembled WGS sequence"/>
</dbReference>
<dbReference type="EMBL" id="BSOS01000073">
    <property type="protein sequence ID" value="GLR68051.1"/>
    <property type="molecule type" value="Genomic_DNA"/>
</dbReference>
<gene>
    <name evidence="2" type="ORF">GCM10010909_27320</name>
</gene>
<comment type="caution">
    <text evidence="2">The sequence shown here is derived from an EMBL/GenBank/DDBJ whole genome shotgun (WGS) entry which is preliminary data.</text>
</comment>
<accession>A0ABQ6A839</accession>
<feature type="transmembrane region" description="Helical" evidence="1">
    <location>
        <begin position="70"/>
        <end position="94"/>
    </location>
</feature>
<keyword evidence="1" id="KW-0812">Transmembrane</keyword>
<keyword evidence="3" id="KW-1185">Reference proteome</keyword>
<feature type="transmembrane region" description="Helical" evidence="1">
    <location>
        <begin position="100"/>
        <end position="122"/>
    </location>
</feature>
<keyword evidence="1" id="KW-1133">Transmembrane helix</keyword>
<sequence length="192" mass="22120">MSDARRPNPSNEIMRRKWVRQLRDALLLPPALLYVIIEEIFWNGATALLRQIARTWPVRALQKQLMALPAPVILPLFLVPEILSHIGGFWAAYLVTRGEWAAAMVAGIVIKGSATLMVVWIYQSCERKLLSIRWFAVVHRQALRGRDWVLEKIRPGKELALRLLRRSRAGIIRRFAAIRQVLAARLGFRRRS</sequence>